<dbReference type="InterPro" id="IPR017476">
    <property type="entry name" value="UDP-Glc/GDP-Man"/>
</dbReference>
<evidence type="ECO:0000313" key="3">
    <source>
        <dbReference type="EMBL" id="MFD2161857.1"/>
    </source>
</evidence>
<evidence type="ECO:0000313" key="4">
    <source>
        <dbReference type="Proteomes" id="UP001597387"/>
    </source>
</evidence>
<accession>A0ABW4ZJZ2</accession>
<dbReference type="PANTHER" id="PTHR43491">
    <property type="entry name" value="UDP-N-ACETYL-D-MANNOSAMINE DEHYDROGENASE"/>
    <property type="match status" value="1"/>
</dbReference>
<dbReference type="Pfam" id="PF03721">
    <property type="entry name" value="UDPG_MGDP_dh_N"/>
    <property type="match status" value="1"/>
</dbReference>
<dbReference type="RefSeq" id="WP_369414765.1">
    <property type="nucleotide sequence ID" value="NZ_JAFMZO010000001.1"/>
</dbReference>
<dbReference type="Gene3D" id="3.40.50.720">
    <property type="entry name" value="NAD(P)-binding Rossmann-like Domain"/>
    <property type="match status" value="1"/>
</dbReference>
<proteinExistence type="inferred from homology"/>
<dbReference type="PANTHER" id="PTHR43491:SF2">
    <property type="entry name" value="UDP-N-ACETYL-D-MANNOSAMINE DEHYDROGENASE"/>
    <property type="match status" value="1"/>
</dbReference>
<evidence type="ECO:0000256" key="1">
    <source>
        <dbReference type="ARBA" id="ARBA00006601"/>
    </source>
</evidence>
<name>A0ABW4ZJZ2_9SPHI</name>
<dbReference type="InterPro" id="IPR028359">
    <property type="entry name" value="UDP_ManNAc/GlcNAc_DH"/>
</dbReference>
<sequence length="111" mass="11882">MSGLLSSKIHFSDSSSDIAASNVYIITVPTPVDESKKPDLKPLIGASASVGKHLKKGDVVIYESTVYPGCTEEDCVPVLEAVSGLTFNQDFYCGYSLERISPGDSVHTLRT</sequence>
<comment type="caution">
    <text evidence="3">The sequence shown here is derived from an EMBL/GenBank/DDBJ whole genome shotgun (WGS) entry which is preliminary data.</text>
</comment>
<dbReference type="EMBL" id="JBHUHZ010000001">
    <property type="protein sequence ID" value="MFD2161857.1"/>
    <property type="molecule type" value="Genomic_DNA"/>
</dbReference>
<reference evidence="4" key="1">
    <citation type="journal article" date="2019" name="Int. J. Syst. Evol. Microbiol.">
        <title>The Global Catalogue of Microorganisms (GCM) 10K type strain sequencing project: providing services to taxonomists for standard genome sequencing and annotation.</title>
        <authorList>
            <consortium name="The Broad Institute Genomics Platform"/>
            <consortium name="The Broad Institute Genome Sequencing Center for Infectious Disease"/>
            <person name="Wu L."/>
            <person name="Ma J."/>
        </authorList>
    </citation>
    <scope>NUCLEOTIDE SEQUENCE [LARGE SCALE GENOMIC DNA]</scope>
    <source>
        <strain evidence="4">KCTC 42217</strain>
    </source>
</reference>
<gene>
    <name evidence="3" type="ORF">ACFSJU_05590</name>
</gene>
<comment type="similarity">
    <text evidence="1">Belongs to the UDP-glucose/GDP-mannose dehydrogenase family.</text>
</comment>
<dbReference type="InterPro" id="IPR001732">
    <property type="entry name" value="UDP-Glc/GDP-Man_DH_N"/>
</dbReference>
<feature type="domain" description="UDP-glucose/GDP-mannose dehydrogenase N-terminal" evidence="2">
    <location>
        <begin position="11"/>
        <end position="109"/>
    </location>
</feature>
<protein>
    <recommendedName>
        <fullName evidence="2">UDP-glucose/GDP-mannose dehydrogenase N-terminal domain-containing protein</fullName>
    </recommendedName>
</protein>
<organism evidence="3 4">
    <name type="scientific">Paradesertivirga mongoliensis</name>
    <dbReference type="NCBI Taxonomy" id="2100740"/>
    <lineage>
        <taxon>Bacteria</taxon>
        <taxon>Pseudomonadati</taxon>
        <taxon>Bacteroidota</taxon>
        <taxon>Sphingobacteriia</taxon>
        <taxon>Sphingobacteriales</taxon>
        <taxon>Sphingobacteriaceae</taxon>
        <taxon>Paradesertivirga</taxon>
    </lineage>
</organism>
<dbReference type="PIRSF" id="PIRSF500136">
    <property type="entry name" value="UDP_ManNAc_DH"/>
    <property type="match status" value="1"/>
</dbReference>
<dbReference type="PIRSF" id="PIRSF000124">
    <property type="entry name" value="UDPglc_GDPman_dh"/>
    <property type="match status" value="1"/>
</dbReference>
<dbReference type="SUPFAM" id="SSF51735">
    <property type="entry name" value="NAD(P)-binding Rossmann-fold domains"/>
    <property type="match status" value="1"/>
</dbReference>
<dbReference type="InterPro" id="IPR036291">
    <property type="entry name" value="NAD(P)-bd_dom_sf"/>
</dbReference>
<evidence type="ECO:0000259" key="2">
    <source>
        <dbReference type="Pfam" id="PF03721"/>
    </source>
</evidence>
<keyword evidence="4" id="KW-1185">Reference proteome</keyword>
<dbReference type="Proteomes" id="UP001597387">
    <property type="component" value="Unassembled WGS sequence"/>
</dbReference>